<dbReference type="Proteomes" id="UP000053780">
    <property type="component" value="Unassembled WGS sequence"/>
</dbReference>
<accession>T0LCF2</accession>
<organism evidence="1 2">
    <name type="scientific">Vairimorpha apis BRL 01</name>
    <dbReference type="NCBI Taxonomy" id="1037528"/>
    <lineage>
        <taxon>Eukaryota</taxon>
        <taxon>Fungi</taxon>
        <taxon>Fungi incertae sedis</taxon>
        <taxon>Microsporidia</taxon>
        <taxon>Nosematidae</taxon>
        <taxon>Vairimorpha</taxon>
    </lineage>
</organism>
<reference evidence="1 2" key="1">
    <citation type="journal article" date="2013" name="BMC Genomics">
        <title>Genome sequencing and comparative genomics of honey bee microsporidia, Nosema apis reveal novel insights into host-parasite interactions.</title>
        <authorList>
            <person name="Chen Yp."/>
            <person name="Pettis J.S."/>
            <person name="Zhao Y."/>
            <person name="Liu X."/>
            <person name="Tallon L.J."/>
            <person name="Sadzewicz L.D."/>
            <person name="Li R."/>
            <person name="Zheng H."/>
            <person name="Huang S."/>
            <person name="Zhang X."/>
            <person name="Hamilton M.C."/>
            <person name="Pernal S.F."/>
            <person name="Melathopoulos A.P."/>
            <person name="Yan X."/>
            <person name="Evans J.D."/>
        </authorList>
    </citation>
    <scope>NUCLEOTIDE SEQUENCE [LARGE SCALE GENOMIC DNA]</scope>
    <source>
        <strain evidence="1 2">BRL 01</strain>
    </source>
</reference>
<dbReference type="InterPro" id="IPR023346">
    <property type="entry name" value="Lysozyme-like_dom_sf"/>
</dbReference>
<proteinExistence type="predicted"/>
<gene>
    <name evidence="1" type="ORF">NAPIS_ORF00461</name>
</gene>
<sequence length="323" mass="38189">MKILQKLFLQRFKIKLLSGVLFDECNCVRCNNNGNYSSHLENPLGKPLSDVSFDECNCVRCNNNEKYSSHLVNPLGKPLSDVSFDYDYKPNTKRSYHGAKEYNNYTKCKTNDISNLNNGNSSFFFNTYECTPSTTKDIRTRRNSIFPNTHFEKIELFVEITYDYLEQQNKEYFNKVDICLILENIWKSIGNNKNELSIFLSHVLYNTSYLNKFANVKDEKYYSRGLLNITGQKNYYILTTLANNIDYLKNPEELESQNAEVIQDTAKFWRYLMQDKEMIFINSIKCFNFSSEDCRCYDCSNKNYEEMFEKMKIHNDLKKLFNQ</sequence>
<dbReference type="SUPFAM" id="SSF53955">
    <property type="entry name" value="Lysozyme-like"/>
    <property type="match status" value="1"/>
</dbReference>
<name>T0LCF2_9MICR</name>
<dbReference type="HOGENOM" id="CLU_860786_0_0_1"/>
<evidence type="ECO:0000313" key="1">
    <source>
        <dbReference type="EMBL" id="EQB61964.1"/>
    </source>
</evidence>
<dbReference type="EMBL" id="KE647057">
    <property type="protein sequence ID" value="EQB61964.1"/>
    <property type="molecule type" value="Genomic_DNA"/>
</dbReference>
<dbReference type="AlphaFoldDB" id="T0LCF2"/>
<keyword evidence="2" id="KW-1185">Reference proteome</keyword>
<evidence type="ECO:0000313" key="2">
    <source>
        <dbReference type="Proteomes" id="UP000053780"/>
    </source>
</evidence>
<dbReference type="VEuPathDB" id="MicrosporidiaDB:NAPIS_ORF00461"/>
<dbReference type="OrthoDB" id="2196347at2759"/>
<protein>
    <submittedName>
        <fullName evidence="1">Uncharacterized protein</fullName>
    </submittedName>
</protein>
<dbReference type="Gene3D" id="1.10.530.10">
    <property type="match status" value="1"/>
</dbReference>